<dbReference type="PROSITE" id="PS01124">
    <property type="entry name" value="HTH_ARAC_FAMILY_2"/>
    <property type="match status" value="1"/>
</dbReference>
<dbReference type="Pfam" id="PF12833">
    <property type="entry name" value="HTH_18"/>
    <property type="match status" value="1"/>
</dbReference>
<evidence type="ECO:0000313" key="6">
    <source>
        <dbReference type="Proteomes" id="UP001596528"/>
    </source>
</evidence>
<protein>
    <submittedName>
        <fullName evidence="5">Helix-turn-helix transcriptional regulator</fullName>
    </submittedName>
</protein>
<sequence>MEQAAMASAFSMKKPAIPFRRPANLFYEEEWTRLIHGVEAGDRDALEKTIHSFFRRATASNEPCSYPEELSYFFVSVYAVLVHRLGIGLRTFLGPEEWERLRRPERFSSVEDMKRWWVARFDELCGTYESCRLDSKYRLVLEVETYMENHLSDSITRERVARHIHINPSYLSRVFKEVTGESFSAFVLRKKMEKAKYMLQVQKALVYEVADQLGYRDPSYFARVFKKYTGKSPSEYQM</sequence>
<dbReference type="PANTHER" id="PTHR43280">
    <property type="entry name" value="ARAC-FAMILY TRANSCRIPTIONAL REGULATOR"/>
    <property type="match status" value="1"/>
</dbReference>
<evidence type="ECO:0000256" key="2">
    <source>
        <dbReference type="ARBA" id="ARBA00023125"/>
    </source>
</evidence>
<dbReference type="PRINTS" id="PR00032">
    <property type="entry name" value="HTHARAC"/>
</dbReference>
<keyword evidence="3" id="KW-0804">Transcription</keyword>
<dbReference type="InterPro" id="IPR018060">
    <property type="entry name" value="HTH_AraC"/>
</dbReference>
<evidence type="ECO:0000313" key="5">
    <source>
        <dbReference type="EMBL" id="MFC7750513.1"/>
    </source>
</evidence>
<gene>
    <name evidence="5" type="ORF">ACFQWB_11320</name>
</gene>
<evidence type="ECO:0000256" key="3">
    <source>
        <dbReference type="ARBA" id="ARBA00023163"/>
    </source>
</evidence>
<dbReference type="SUPFAM" id="SSF46689">
    <property type="entry name" value="Homeodomain-like"/>
    <property type="match status" value="2"/>
</dbReference>
<evidence type="ECO:0000259" key="4">
    <source>
        <dbReference type="PROSITE" id="PS01124"/>
    </source>
</evidence>
<reference evidence="6" key="1">
    <citation type="journal article" date="2019" name="Int. J. Syst. Evol. Microbiol.">
        <title>The Global Catalogue of Microorganisms (GCM) 10K type strain sequencing project: providing services to taxonomists for standard genome sequencing and annotation.</title>
        <authorList>
            <consortium name="The Broad Institute Genomics Platform"/>
            <consortium name="The Broad Institute Genome Sequencing Center for Infectious Disease"/>
            <person name="Wu L."/>
            <person name="Ma J."/>
        </authorList>
    </citation>
    <scope>NUCLEOTIDE SEQUENCE [LARGE SCALE GENOMIC DNA]</scope>
    <source>
        <strain evidence="6">JCM 18657</strain>
    </source>
</reference>
<accession>A0ABW2V5K3</accession>
<dbReference type="InterPro" id="IPR018062">
    <property type="entry name" value="HTH_AraC-typ_CS"/>
</dbReference>
<dbReference type="Proteomes" id="UP001596528">
    <property type="component" value="Unassembled WGS sequence"/>
</dbReference>
<dbReference type="SMART" id="SM00342">
    <property type="entry name" value="HTH_ARAC"/>
    <property type="match status" value="1"/>
</dbReference>
<organism evidence="5 6">
    <name type="scientific">Paenibacillus thermoaerophilus</name>
    <dbReference type="NCBI Taxonomy" id="1215385"/>
    <lineage>
        <taxon>Bacteria</taxon>
        <taxon>Bacillati</taxon>
        <taxon>Bacillota</taxon>
        <taxon>Bacilli</taxon>
        <taxon>Bacillales</taxon>
        <taxon>Paenibacillaceae</taxon>
        <taxon>Paenibacillus</taxon>
    </lineage>
</organism>
<dbReference type="EMBL" id="JBHTGQ010000023">
    <property type="protein sequence ID" value="MFC7750513.1"/>
    <property type="molecule type" value="Genomic_DNA"/>
</dbReference>
<dbReference type="InterPro" id="IPR009057">
    <property type="entry name" value="Homeodomain-like_sf"/>
</dbReference>
<dbReference type="InterPro" id="IPR020449">
    <property type="entry name" value="Tscrpt_reg_AraC-type_HTH"/>
</dbReference>
<dbReference type="RefSeq" id="WP_246068006.1">
    <property type="nucleotide sequence ID" value="NZ_JBHTGQ010000023.1"/>
</dbReference>
<dbReference type="Gene3D" id="1.10.10.60">
    <property type="entry name" value="Homeodomain-like"/>
    <property type="match status" value="2"/>
</dbReference>
<keyword evidence="1" id="KW-0805">Transcription regulation</keyword>
<keyword evidence="2" id="KW-0238">DNA-binding</keyword>
<proteinExistence type="predicted"/>
<comment type="caution">
    <text evidence="5">The sequence shown here is derived from an EMBL/GenBank/DDBJ whole genome shotgun (WGS) entry which is preliminary data.</text>
</comment>
<dbReference type="PROSITE" id="PS00041">
    <property type="entry name" value="HTH_ARAC_FAMILY_1"/>
    <property type="match status" value="1"/>
</dbReference>
<name>A0ABW2V5K3_9BACL</name>
<keyword evidence="6" id="KW-1185">Reference proteome</keyword>
<dbReference type="PANTHER" id="PTHR43280:SF10">
    <property type="entry name" value="REGULATORY PROTEIN POCR"/>
    <property type="match status" value="1"/>
</dbReference>
<evidence type="ECO:0000256" key="1">
    <source>
        <dbReference type="ARBA" id="ARBA00023015"/>
    </source>
</evidence>
<feature type="domain" description="HTH araC/xylS-type" evidence="4">
    <location>
        <begin position="141"/>
        <end position="238"/>
    </location>
</feature>